<protein>
    <submittedName>
        <fullName evidence="3">Unannotated protein</fullName>
    </submittedName>
</protein>
<sequence>MNFKKIITILGVVLSVFALTACSKSAEGPFMVVTEPVVRAVDPMSTVNAITGKAMTGSFMTITNSSSEDVTLIGGSSPVAGIVEIHEVVNGEMVPMSGGLIVPANGQVELRMGGYHVMLLELNQGLTAGQEAEVTLEFSNGEKLTYTAPVKEIAMDDEKYGAKGGM</sequence>
<dbReference type="InterPro" id="IPR007410">
    <property type="entry name" value="LpqE-like"/>
</dbReference>
<organism evidence="3">
    <name type="scientific">freshwater metagenome</name>
    <dbReference type="NCBI Taxonomy" id="449393"/>
    <lineage>
        <taxon>unclassified sequences</taxon>
        <taxon>metagenomes</taxon>
        <taxon>ecological metagenomes</taxon>
    </lineage>
</organism>
<dbReference type="Gene3D" id="2.60.40.1890">
    <property type="entry name" value="PCu(A)C copper chaperone"/>
    <property type="match status" value="1"/>
</dbReference>
<dbReference type="AlphaFoldDB" id="A0A6J7U0X6"/>
<dbReference type="PANTHER" id="PTHR36302:SF1">
    <property type="entry name" value="COPPER CHAPERONE PCU(A)C"/>
    <property type="match status" value="1"/>
</dbReference>
<dbReference type="PROSITE" id="PS51257">
    <property type="entry name" value="PROKAR_LIPOPROTEIN"/>
    <property type="match status" value="1"/>
</dbReference>
<reference evidence="3" key="1">
    <citation type="submission" date="2020-05" db="EMBL/GenBank/DDBJ databases">
        <authorList>
            <person name="Chiriac C."/>
            <person name="Salcher M."/>
            <person name="Ghai R."/>
            <person name="Kavagutti S V."/>
        </authorList>
    </citation>
    <scope>NUCLEOTIDE SEQUENCE</scope>
</reference>
<dbReference type="PANTHER" id="PTHR36302">
    <property type="entry name" value="BLR7088 PROTEIN"/>
    <property type="match status" value="1"/>
</dbReference>
<accession>A0A6J7U0X6</accession>
<name>A0A6J7U0X6_9ZZZZ</name>
<evidence type="ECO:0000313" key="2">
    <source>
        <dbReference type="EMBL" id="CAB5013021.1"/>
    </source>
</evidence>
<evidence type="ECO:0000313" key="1">
    <source>
        <dbReference type="EMBL" id="CAB4757008.1"/>
    </source>
</evidence>
<evidence type="ECO:0000313" key="3">
    <source>
        <dbReference type="EMBL" id="CAB5059365.1"/>
    </source>
</evidence>
<dbReference type="InterPro" id="IPR036182">
    <property type="entry name" value="PCuAC_sf"/>
</dbReference>
<dbReference type="Pfam" id="PF04314">
    <property type="entry name" value="PCuAC"/>
    <property type="match status" value="1"/>
</dbReference>
<dbReference type="SUPFAM" id="SSF110087">
    <property type="entry name" value="DR1885-like metal-binding protein"/>
    <property type="match status" value="1"/>
</dbReference>
<dbReference type="EMBL" id="CAFBPE010000096">
    <property type="protein sequence ID" value="CAB5013021.1"/>
    <property type="molecule type" value="Genomic_DNA"/>
</dbReference>
<dbReference type="EMBL" id="CAEZZF010000086">
    <property type="protein sequence ID" value="CAB4757008.1"/>
    <property type="molecule type" value="Genomic_DNA"/>
</dbReference>
<gene>
    <name evidence="1" type="ORF">UFOPK2837_00928</name>
    <name evidence="2" type="ORF">UFOPK4065_01027</name>
    <name evidence="3" type="ORF">UFOPK4319_00841</name>
</gene>
<dbReference type="InterPro" id="IPR058248">
    <property type="entry name" value="Lxx211020-like"/>
</dbReference>
<dbReference type="EMBL" id="CAFBQN010000064">
    <property type="protein sequence ID" value="CAB5059365.1"/>
    <property type="molecule type" value="Genomic_DNA"/>
</dbReference>
<proteinExistence type="predicted"/>